<keyword evidence="5 18" id="KW-0963">Cytoplasm</keyword>
<accession>A0A8T3YK55</accession>
<dbReference type="SUPFAM" id="SSF54368">
    <property type="entry name" value="Glutamine synthetase, N-terminal domain"/>
    <property type="match status" value="1"/>
</dbReference>
<evidence type="ECO:0000256" key="6">
    <source>
        <dbReference type="ARBA" id="ARBA00022598"/>
    </source>
</evidence>
<organism evidence="22 23">
    <name type="scientific">Candidatus Iainarchaeum sp</name>
    <dbReference type="NCBI Taxonomy" id="3101447"/>
    <lineage>
        <taxon>Archaea</taxon>
        <taxon>Candidatus Iainarchaeota</taxon>
        <taxon>Candidatus Iainarchaeia</taxon>
        <taxon>Candidatus Iainarchaeales</taxon>
        <taxon>Candidatus Iainarchaeaceae</taxon>
        <taxon>Candidatus Iainarchaeum</taxon>
    </lineage>
</organism>
<dbReference type="Gene3D" id="3.10.20.70">
    <property type="entry name" value="Glutamine synthetase, N-terminal domain"/>
    <property type="match status" value="1"/>
</dbReference>
<dbReference type="SMART" id="SM01230">
    <property type="entry name" value="Gln-synt_C"/>
    <property type="match status" value="1"/>
</dbReference>
<dbReference type="Pfam" id="PF00120">
    <property type="entry name" value="Gln-synt_C"/>
    <property type="match status" value="1"/>
</dbReference>
<feature type="binding site" evidence="14">
    <location>
        <position position="129"/>
    </location>
    <ligand>
        <name>Mg(2+)</name>
        <dbReference type="ChEBI" id="CHEBI:18420"/>
        <label>1</label>
    </ligand>
</feature>
<evidence type="ECO:0000313" key="23">
    <source>
        <dbReference type="Proteomes" id="UP000732298"/>
    </source>
</evidence>
<keyword evidence="15" id="KW-0597">Phosphoprotein</keyword>
<evidence type="ECO:0000256" key="19">
    <source>
        <dbReference type="RuleBase" id="RU004356"/>
    </source>
</evidence>
<dbReference type="AlphaFoldDB" id="A0A8T3YK55"/>
<dbReference type="EMBL" id="JACQPB010000034">
    <property type="protein sequence ID" value="MBI4210405.1"/>
    <property type="molecule type" value="Genomic_DNA"/>
</dbReference>
<evidence type="ECO:0000313" key="22">
    <source>
        <dbReference type="EMBL" id="MBI4210405.1"/>
    </source>
</evidence>
<feature type="binding site" evidence="13">
    <location>
        <begin position="196"/>
        <end position="198"/>
    </location>
    <ligand>
        <name>ATP</name>
        <dbReference type="ChEBI" id="CHEBI:30616"/>
    </ligand>
</feature>
<evidence type="ECO:0000256" key="13">
    <source>
        <dbReference type="PIRSR" id="PIRSR604809-2"/>
    </source>
</evidence>
<evidence type="ECO:0000256" key="7">
    <source>
        <dbReference type="ARBA" id="ARBA00022723"/>
    </source>
</evidence>
<evidence type="ECO:0000256" key="1">
    <source>
        <dbReference type="ARBA" id="ARBA00004496"/>
    </source>
</evidence>
<comment type="subcellular location">
    <subcellularLocation>
        <location evidence="1 18">Cytoplasm</location>
    </subcellularLocation>
</comment>
<feature type="binding site" evidence="13">
    <location>
        <position position="181"/>
    </location>
    <ligand>
        <name>ATP</name>
        <dbReference type="ChEBI" id="CHEBI:30616"/>
    </ligand>
</feature>
<dbReference type="PROSITE" id="PS00181">
    <property type="entry name" value="GLNA_ATP"/>
    <property type="match status" value="1"/>
</dbReference>
<gene>
    <name evidence="22" type="primary">glnA</name>
    <name evidence="22" type="ORF">HY544_02780</name>
</gene>
<feature type="binding site" evidence="12">
    <location>
        <position position="313"/>
    </location>
    <ligand>
        <name>L-glutamate</name>
        <dbReference type="ChEBI" id="CHEBI:29985"/>
    </ligand>
</feature>
<feature type="modified residue" description="O-AMP-tyrosine" evidence="15">
    <location>
        <position position="373"/>
    </location>
</feature>
<dbReference type="PROSITE" id="PS51987">
    <property type="entry name" value="GS_CATALYTIC"/>
    <property type="match status" value="1"/>
</dbReference>
<feature type="binding site" evidence="14">
    <location>
        <position position="242"/>
    </location>
    <ligand>
        <name>Mg(2+)</name>
        <dbReference type="ChEBI" id="CHEBI:18420"/>
        <label>1</label>
    </ligand>
</feature>
<dbReference type="PROSITE" id="PS51986">
    <property type="entry name" value="GS_BETA_GRASP"/>
    <property type="match status" value="1"/>
</dbReference>
<evidence type="ECO:0000256" key="5">
    <source>
        <dbReference type="ARBA" id="ARBA00022490"/>
    </source>
</evidence>
<keyword evidence="9 13" id="KW-0067">ATP-binding</keyword>
<feature type="domain" description="GS catalytic" evidence="21">
    <location>
        <begin position="106"/>
        <end position="444"/>
    </location>
</feature>
<feature type="binding site" evidence="12">
    <location>
        <position position="301"/>
    </location>
    <ligand>
        <name>L-glutamate</name>
        <dbReference type="ChEBI" id="CHEBI:29985"/>
    </ligand>
</feature>
<comment type="caution">
    <text evidence="22">The sequence shown here is derived from an EMBL/GenBank/DDBJ whole genome shotgun (WGS) entry which is preliminary data.</text>
</comment>
<feature type="binding site" evidence="14">
    <location>
        <position position="186"/>
    </location>
    <ligand>
        <name>Mg(2+)</name>
        <dbReference type="ChEBI" id="CHEBI:18420"/>
        <label>1</label>
    </ligand>
</feature>
<feature type="binding site" evidence="13">
    <location>
        <position position="313"/>
    </location>
    <ligand>
        <name>ATP</name>
        <dbReference type="ChEBI" id="CHEBI:30616"/>
    </ligand>
</feature>
<dbReference type="GO" id="GO:0004356">
    <property type="term" value="F:glutamine synthetase activity"/>
    <property type="evidence" value="ECO:0007669"/>
    <property type="project" value="UniProtKB-EC"/>
</dbReference>
<evidence type="ECO:0000256" key="18">
    <source>
        <dbReference type="RuleBase" id="RU000385"/>
    </source>
</evidence>
<keyword evidence="10 14" id="KW-0460">Magnesium</keyword>
<feature type="binding site" evidence="13">
    <location>
        <begin position="244"/>
        <end position="246"/>
    </location>
    <ligand>
        <name>ATP</name>
        <dbReference type="ChEBI" id="CHEBI:30616"/>
    </ligand>
</feature>
<dbReference type="InterPro" id="IPR008146">
    <property type="entry name" value="Gln_synth_cat_dom"/>
</dbReference>
<dbReference type="InterPro" id="IPR027302">
    <property type="entry name" value="Gln_synth_N_conserv_site"/>
</dbReference>
<dbReference type="FunFam" id="3.30.590.10:FF:000003">
    <property type="entry name" value="Glutamine synthetase 2"/>
    <property type="match status" value="1"/>
</dbReference>
<dbReference type="GO" id="GO:0005524">
    <property type="term" value="F:ATP binding"/>
    <property type="evidence" value="ECO:0007669"/>
    <property type="project" value="UniProtKB-KW"/>
</dbReference>
<feature type="binding site" evidence="14">
    <location>
        <position position="131"/>
    </location>
    <ligand>
        <name>Mg(2+)</name>
        <dbReference type="ChEBI" id="CHEBI:18420"/>
        <label>1</label>
    </ligand>
</feature>
<dbReference type="Proteomes" id="UP000732298">
    <property type="component" value="Unassembled WGS sequence"/>
</dbReference>
<evidence type="ECO:0000259" key="20">
    <source>
        <dbReference type="PROSITE" id="PS51986"/>
    </source>
</evidence>
<dbReference type="PROSITE" id="PS00180">
    <property type="entry name" value="GLNA_1"/>
    <property type="match status" value="1"/>
</dbReference>
<dbReference type="Pfam" id="PF03951">
    <property type="entry name" value="Gln-synt_N"/>
    <property type="match status" value="1"/>
</dbReference>
<dbReference type="InterPro" id="IPR027303">
    <property type="entry name" value="Gln_synth_gly_rich_site"/>
</dbReference>
<evidence type="ECO:0000256" key="11">
    <source>
        <dbReference type="ARBA" id="ARBA00049436"/>
    </source>
</evidence>
<feature type="binding site" evidence="14">
    <location>
        <position position="333"/>
    </location>
    <ligand>
        <name>Mg(2+)</name>
        <dbReference type="ChEBI" id="CHEBI:18420"/>
        <label>1</label>
    </ligand>
</feature>
<evidence type="ECO:0000256" key="2">
    <source>
        <dbReference type="ARBA" id="ARBA00009897"/>
    </source>
</evidence>
<dbReference type="InterPro" id="IPR036651">
    <property type="entry name" value="Gln_synt_N_sf"/>
</dbReference>
<evidence type="ECO:0000256" key="17">
    <source>
        <dbReference type="RuleBase" id="RU000384"/>
    </source>
</evidence>
<dbReference type="GO" id="GO:0006542">
    <property type="term" value="P:glutamine biosynthetic process"/>
    <property type="evidence" value="ECO:0007669"/>
    <property type="project" value="InterPro"/>
</dbReference>
<comment type="similarity">
    <text evidence="2 16 17">Belongs to the glutamine synthetase family.</text>
</comment>
<keyword evidence="6 19" id="KW-0436">Ligase</keyword>
<feature type="domain" description="GS beta-grasp" evidence="20">
    <location>
        <begin position="13"/>
        <end position="99"/>
    </location>
</feature>
<evidence type="ECO:0000256" key="15">
    <source>
        <dbReference type="PIRSR" id="PIRSR604809-50"/>
    </source>
</evidence>
<evidence type="ECO:0000256" key="10">
    <source>
        <dbReference type="ARBA" id="ARBA00022842"/>
    </source>
</evidence>
<feature type="binding site" evidence="12">
    <location>
        <position position="335"/>
    </location>
    <ligand>
        <name>L-glutamate</name>
        <dbReference type="ChEBI" id="CHEBI:29985"/>
    </ligand>
</feature>
<dbReference type="PANTHER" id="PTHR43785">
    <property type="entry name" value="GAMMA-GLUTAMYLPUTRESCINE SYNTHETASE"/>
    <property type="match status" value="1"/>
</dbReference>
<dbReference type="Gene3D" id="3.30.590.10">
    <property type="entry name" value="Glutamine synthetase/guanido kinase, catalytic domain"/>
    <property type="match status" value="1"/>
</dbReference>
<evidence type="ECO:0000256" key="16">
    <source>
        <dbReference type="PROSITE-ProRule" id="PRU01330"/>
    </source>
</evidence>
<dbReference type="NCBIfam" id="TIGR00653">
    <property type="entry name" value="GlnA"/>
    <property type="match status" value="1"/>
</dbReference>
<dbReference type="GO" id="GO:0046872">
    <property type="term" value="F:metal ion binding"/>
    <property type="evidence" value="ECO:0007669"/>
    <property type="project" value="UniProtKB-KW"/>
</dbReference>
<comment type="cofactor">
    <cofactor evidence="14">
        <name>Mg(2+)</name>
        <dbReference type="ChEBI" id="CHEBI:18420"/>
    </cofactor>
    <text evidence="14">Binds 2 Mg(2+) ions per subunit.</text>
</comment>
<protein>
    <recommendedName>
        <fullName evidence="4 19">Glutamine synthetase</fullName>
        <ecNumber evidence="3 19">6.3.1.2</ecNumber>
    </recommendedName>
</protein>
<dbReference type="InterPro" id="IPR014746">
    <property type="entry name" value="Gln_synth/guanido_kin_cat_dom"/>
</dbReference>
<evidence type="ECO:0000256" key="9">
    <source>
        <dbReference type="ARBA" id="ARBA00022840"/>
    </source>
</evidence>
<evidence type="ECO:0000256" key="12">
    <source>
        <dbReference type="PIRSR" id="PIRSR604809-1"/>
    </source>
</evidence>
<feature type="binding site" evidence="12">
    <location>
        <begin position="237"/>
        <end position="238"/>
    </location>
    <ligand>
        <name>L-glutamate</name>
        <dbReference type="ChEBI" id="CHEBI:29985"/>
    </ligand>
</feature>
<comment type="catalytic activity">
    <reaction evidence="11 19">
        <text>L-glutamate + NH4(+) + ATP = L-glutamine + ADP + phosphate + H(+)</text>
        <dbReference type="Rhea" id="RHEA:16169"/>
        <dbReference type="ChEBI" id="CHEBI:15378"/>
        <dbReference type="ChEBI" id="CHEBI:28938"/>
        <dbReference type="ChEBI" id="CHEBI:29985"/>
        <dbReference type="ChEBI" id="CHEBI:30616"/>
        <dbReference type="ChEBI" id="CHEBI:43474"/>
        <dbReference type="ChEBI" id="CHEBI:58359"/>
        <dbReference type="ChEBI" id="CHEBI:456216"/>
        <dbReference type="EC" id="6.3.1.2"/>
    </reaction>
</comment>
<dbReference type="EC" id="6.3.1.2" evidence="3 19"/>
<proteinExistence type="inferred from homology"/>
<dbReference type="InterPro" id="IPR008147">
    <property type="entry name" value="Gln_synt_N"/>
</dbReference>
<name>A0A8T3YK55_9ARCH</name>
<dbReference type="PANTHER" id="PTHR43785:SF12">
    <property type="entry name" value="TYPE-1 GLUTAMINE SYNTHETASE 2"/>
    <property type="match status" value="1"/>
</dbReference>
<sequence length="444" mass="49874">MDKSQILDTVKKHSVELAEMQFSDIDGMIKSVTIPHHKIEEALERGVWFDGSSIEGFTRISESDMFLKPDADTFSIIPWRSNNGHKTARIICDVYTPNGRPFDGDPRIILKRAVEKAAEMGFTYYTGPEVEFFLFRPEENGKIVAAPHDVGGYFDFAPKDHASDVRRDIIMSLESLGLEVEASHHEVAYGQHEIDFRYSEAVKSADNVLTFKYTTKAIAQSHNLYASFMPKPIFGINGSGMHVHQSLFKGGKNAFFDAKGKYSLSETARHFIAGQLKHAKALAAVVAPTVNSYKRLVPGYEAPVYISWGQTNRSALIRIPHYSPGRESSTRAELRCPDPSCNPYLAFATMLCAGIDGIKHKLEPPEPMEESLYELGKEEKEKLGIDSLPSTLLEAIAEMKKDKVVVEALGPWSSKHLIEAKSTEYDEYRIQVTKWEIEKYLETI</sequence>
<evidence type="ECO:0000256" key="8">
    <source>
        <dbReference type="ARBA" id="ARBA00022741"/>
    </source>
</evidence>
<evidence type="ECO:0000256" key="4">
    <source>
        <dbReference type="ARBA" id="ARBA00021364"/>
    </source>
</evidence>
<keyword evidence="8 13" id="KW-0547">Nucleotide-binding</keyword>
<keyword evidence="7 14" id="KW-0479">Metal-binding</keyword>
<dbReference type="GO" id="GO:0005737">
    <property type="term" value="C:cytoplasm"/>
    <property type="evidence" value="ECO:0007669"/>
    <property type="project" value="UniProtKB-SubCell"/>
</dbReference>
<evidence type="ECO:0000256" key="3">
    <source>
        <dbReference type="ARBA" id="ARBA00012937"/>
    </source>
</evidence>
<evidence type="ECO:0000259" key="21">
    <source>
        <dbReference type="PROSITE" id="PS51987"/>
    </source>
</evidence>
<dbReference type="SUPFAM" id="SSF55931">
    <property type="entry name" value="Glutamine synthetase/guanido kinase"/>
    <property type="match status" value="1"/>
</dbReference>
<evidence type="ECO:0000256" key="14">
    <source>
        <dbReference type="PIRSR" id="PIRSR604809-3"/>
    </source>
</evidence>
<reference evidence="22" key="1">
    <citation type="submission" date="2020-07" db="EMBL/GenBank/DDBJ databases">
        <title>Huge and variable diversity of episymbiotic CPR bacteria and DPANN archaea in groundwater ecosystems.</title>
        <authorList>
            <person name="He C.Y."/>
            <person name="Keren R."/>
            <person name="Whittaker M."/>
            <person name="Farag I.F."/>
            <person name="Doudna J."/>
            <person name="Cate J.H.D."/>
            <person name="Banfield J.F."/>
        </authorList>
    </citation>
    <scope>NUCLEOTIDE SEQUENCE</scope>
    <source>
        <strain evidence="22">NC_groundwater_1296_Ag_S-0.2um_52_80</strain>
    </source>
</reference>
<feature type="binding site" evidence="14">
    <location>
        <position position="193"/>
    </location>
    <ligand>
        <name>Mg(2+)</name>
        <dbReference type="ChEBI" id="CHEBI:18420"/>
        <label>1</label>
    </ligand>
</feature>
<dbReference type="InterPro" id="IPR004809">
    <property type="entry name" value="Gln_synth_I"/>
</dbReference>
<feature type="binding site" evidence="12">
    <location>
        <position position="295"/>
    </location>
    <ligand>
        <name>L-glutamate</name>
        <dbReference type="ChEBI" id="CHEBI:29985"/>
    </ligand>
</feature>